<evidence type="ECO:0000256" key="14">
    <source>
        <dbReference type="ARBA" id="ARBA00047891"/>
    </source>
</evidence>
<evidence type="ECO:0000256" key="8">
    <source>
        <dbReference type="ARBA" id="ARBA00022697"/>
    </source>
</evidence>
<comment type="caution">
    <text evidence="15">Lacks conserved residue(s) required for the propagation of feature annotation.</text>
</comment>
<feature type="active site" description="Acyl-thioester intermediate" evidence="15 16">
    <location>
        <position position="130"/>
    </location>
</feature>
<keyword evidence="11 15" id="KW-0560">Oxidoreductase</keyword>
<dbReference type="UniPathway" id="UPA00034">
    <property type="reaction ID" value="UER00016"/>
</dbReference>
<dbReference type="GO" id="GO:0004073">
    <property type="term" value="F:aspartate-semialdehyde dehydrogenase activity"/>
    <property type="evidence" value="ECO:0007669"/>
    <property type="project" value="UniProtKB-UniRule"/>
</dbReference>
<dbReference type="NCBIfam" id="TIGR01296">
    <property type="entry name" value="asd_B"/>
    <property type="match status" value="1"/>
</dbReference>
<name>A0A6I6DEM1_9FIRM</name>
<dbReference type="Gene3D" id="3.30.360.10">
    <property type="entry name" value="Dihydrodipicolinate Reductase, domain 2"/>
    <property type="match status" value="1"/>
</dbReference>
<organism evidence="18 19">
    <name type="scientific">Candidatus Syntrophocurvum alkaliphilum</name>
    <dbReference type="NCBI Taxonomy" id="2293317"/>
    <lineage>
        <taxon>Bacteria</taxon>
        <taxon>Bacillati</taxon>
        <taxon>Bacillota</taxon>
        <taxon>Clostridia</taxon>
        <taxon>Eubacteriales</taxon>
        <taxon>Syntrophomonadaceae</taxon>
        <taxon>Candidatus Syntrophocurvum</taxon>
    </lineage>
</organism>
<comment type="function">
    <text evidence="15">Catalyzes the NADPH-dependent formation of L-aspartate-semialdehyde (L-ASA) by the reductive dephosphorylation of L-aspartyl-4-phosphate.</text>
</comment>
<dbReference type="UniPathway" id="UPA00051">
    <property type="reaction ID" value="UER00464"/>
</dbReference>
<dbReference type="CDD" id="cd18131">
    <property type="entry name" value="ASADH_C_bac_euk_like"/>
    <property type="match status" value="1"/>
</dbReference>
<dbReference type="SMART" id="SM00859">
    <property type="entry name" value="Semialdhyde_dh"/>
    <property type="match status" value="1"/>
</dbReference>
<dbReference type="HAMAP" id="MF_02121">
    <property type="entry name" value="ASADH"/>
    <property type="match status" value="1"/>
</dbReference>
<evidence type="ECO:0000313" key="19">
    <source>
        <dbReference type="Proteomes" id="UP000426444"/>
    </source>
</evidence>
<feature type="binding site" evidence="15">
    <location>
        <position position="316"/>
    </location>
    <ligand>
        <name>NADP(+)</name>
        <dbReference type="ChEBI" id="CHEBI:58349"/>
    </ligand>
</feature>
<gene>
    <name evidence="15" type="primary">asd</name>
    <name evidence="18" type="ORF">SYNTR_1063</name>
</gene>
<dbReference type="Pfam" id="PF02774">
    <property type="entry name" value="Semialdhyde_dhC"/>
    <property type="match status" value="1"/>
</dbReference>
<keyword evidence="8 15" id="KW-0791">Threonine biosynthesis</keyword>
<feature type="binding site" evidence="15">
    <location>
        <begin position="13"/>
        <end position="16"/>
    </location>
    <ligand>
        <name>NADP(+)</name>
        <dbReference type="ChEBI" id="CHEBI:58349"/>
    </ligand>
</feature>
<evidence type="ECO:0000259" key="17">
    <source>
        <dbReference type="SMART" id="SM00859"/>
    </source>
</evidence>
<dbReference type="Pfam" id="PF01118">
    <property type="entry name" value="Semialdhyde_dh"/>
    <property type="match status" value="1"/>
</dbReference>
<dbReference type="PIRSF" id="PIRSF000148">
    <property type="entry name" value="ASA_dh"/>
    <property type="match status" value="1"/>
</dbReference>
<dbReference type="EC" id="1.2.1.11" evidence="6 15"/>
<feature type="binding site" evidence="15">
    <location>
        <position position="236"/>
    </location>
    <ligand>
        <name>substrate</name>
    </ligand>
</feature>
<dbReference type="OrthoDB" id="9805684at2"/>
<feature type="active site" description="Proton acceptor" evidence="15 16">
    <location>
        <position position="243"/>
    </location>
</feature>
<dbReference type="NCBIfam" id="NF011456">
    <property type="entry name" value="PRK14874.1"/>
    <property type="match status" value="1"/>
</dbReference>
<dbReference type="GO" id="GO:0009089">
    <property type="term" value="P:lysine biosynthetic process via diaminopimelate"/>
    <property type="evidence" value="ECO:0007669"/>
    <property type="project" value="UniProtKB-UniRule"/>
</dbReference>
<evidence type="ECO:0000256" key="15">
    <source>
        <dbReference type="HAMAP-Rule" id="MF_02121"/>
    </source>
</evidence>
<evidence type="ECO:0000256" key="4">
    <source>
        <dbReference type="ARBA" id="ARBA00010584"/>
    </source>
</evidence>
<accession>A0A6I6DEM1</accession>
<keyword evidence="9 15" id="KW-0521">NADP</keyword>
<reference evidence="19" key="1">
    <citation type="journal article" date="2019" name="Microbiology">
        <title>Complete Genome Sequence of an Uncultured Bacterium of the Candidate Phylum Bipolaricaulota.</title>
        <authorList>
            <person name="Kadnikov V.V."/>
            <person name="Mardanov A.V."/>
            <person name="Beletsky A.V."/>
            <person name="Frank Y.A."/>
            <person name="Karnachuk O.V."/>
            <person name="Ravin N.V."/>
        </authorList>
    </citation>
    <scope>NUCLEOTIDE SEQUENCE [LARGE SCALE GENOMIC DNA]</scope>
</reference>
<dbReference type="PANTHER" id="PTHR46278">
    <property type="entry name" value="DEHYDROGENASE, PUTATIVE-RELATED"/>
    <property type="match status" value="1"/>
</dbReference>
<dbReference type="AlphaFoldDB" id="A0A6I6DEM1"/>
<keyword evidence="19" id="KW-1185">Reference proteome</keyword>
<dbReference type="SUPFAM" id="SSF55347">
    <property type="entry name" value="Glyceraldehyde-3-phosphate dehydrogenase-like, C-terminal domain"/>
    <property type="match status" value="1"/>
</dbReference>
<dbReference type="InterPro" id="IPR000534">
    <property type="entry name" value="Semialdehyde_DH_NAD-bd"/>
</dbReference>
<keyword evidence="10 15" id="KW-0220">Diaminopimelate biosynthesis</keyword>
<dbReference type="Gene3D" id="3.40.50.720">
    <property type="entry name" value="NAD(P)-binding Rossmann-like Domain"/>
    <property type="match status" value="1"/>
</dbReference>
<comment type="pathway">
    <text evidence="2 15">Amino-acid biosynthesis; L-lysine biosynthesis via DAP pathway; (S)-tetrahydrodipicolinate from L-aspartate: step 2/4.</text>
</comment>
<comment type="pathway">
    <text evidence="1 15">Amino-acid biosynthesis; L-methionine biosynthesis via de novo pathway; L-homoserine from L-aspartate: step 2/3.</text>
</comment>
<evidence type="ECO:0000256" key="1">
    <source>
        <dbReference type="ARBA" id="ARBA00005021"/>
    </source>
</evidence>
<feature type="domain" description="Semialdehyde dehydrogenase NAD-binding" evidence="17">
    <location>
        <begin position="6"/>
        <end position="121"/>
    </location>
</feature>
<evidence type="ECO:0000256" key="10">
    <source>
        <dbReference type="ARBA" id="ARBA00022915"/>
    </source>
</evidence>
<evidence type="ECO:0000256" key="5">
    <source>
        <dbReference type="ARBA" id="ARBA00011738"/>
    </source>
</evidence>
<evidence type="ECO:0000313" key="18">
    <source>
        <dbReference type="EMBL" id="QGT99656.1"/>
    </source>
</evidence>
<dbReference type="GO" id="GO:0009088">
    <property type="term" value="P:threonine biosynthetic process"/>
    <property type="evidence" value="ECO:0007669"/>
    <property type="project" value="UniProtKB-UniRule"/>
</dbReference>
<keyword evidence="7 15" id="KW-0028">Amino-acid biosynthesis</keyword>
<feature type="binding site" evidence="15">
    <location>
        <position position="157"/>
    </location>
    <ligand>
        <name>substrate</name>
    </ligand>
</feature>
<proteinExistence type="inferred from homology"/>
<dbReference type="PANTHER" id="PTHR46278:SF2">
    <property type="entry name" value="ASPARTATE-SEMIALDEHYDE DEHYDROGENASE"/>
    <property type="match status" value="1"/>
</dbReference>
<dbReference type="Proteomes" id="UP000426444">
    <property type="component" value="Chromosome"/>
</dbReference>
<evidence type="ECO:0000256" key="7">
    <source>
        <dbReference type="ARBA" id="ARBA00022605"/>
    </source>
</evidence>
<dbReference type="GO" id="GO:0050661">
    <property type="term" value="F:NADP binding"/>
    <property type="evidence" value="ECO:0007669"/>
    <property type="project" value="UniProtKB-UniRule"/>
</dbReference>
<dbReference type="GO" id="GO:0046983">
    <property type="term" value="F:protein dimerization activity"/>
    <property type="evidence" value="ECO:0007669"/>
    <property type="project" value="InterPro"/>
</dbReference>
<keyword evidence="12 15" id="KW-0457">Lysine biosynthesis</keyword>
<dbReference type="GO" id="GO:0071266">
    <property type="term" value="P:'de novo' L-methionine biosynthetic process"/>
    <property type="evidence" value="ECO:0007669"/>
    <property type="project" value="UniProtKB-UniRule"/>
</dbReference>
<evidence type="ECO:0000256" key="12">
    <source>
        <dbReference type="ARBA" id="ARBA00023154"/>
    </source>
</evidence>
<keyword evidence="13 15" id="KW-0486">Methionine biosynthesis</keyword>
<evidence type="ECO:0000256" key="9">
    <source>
        <dbReference type="ARBA" id="ARBA00022857"/>
    </source>
</evidence>
<comment type="similarity">
    <text evidence="4 15">Belongs to the aspartate-semialdehyde dehydrogenase family.</text>
</comment>
<dbReference type="SUPFAM" id="SSF51735">
    <property type="entry name" value="NAD(P)-binding Rossmann-fold domains"/>
    <property type="match status" value="1"/>
</dbReference>
<evidence type="ECO:0000256" key="13">
    <source>
        <dbReference type="ARBA" id="ARBA00023167"/>
    </source>
</evidence>
<dbReference type="GO" id="GO:0051287">
    <property type="term" value="F:NAD binding"/>
    <property type="evidence" value="ECO:0007669"/>
    <property type="project" value="InterPro"/>
</dbReference>
<feature type="binding site" evidence="15">
    <location>
        <begin position="160"/>
        <end position="161"/>
    </location>
    <ligand>
        <name>NADP(+)</name>
        <dbReference type="ChEBI" id="CHEBI:58349"/>
    </ligand>
</feature>
<dbReference type="GO" id="GO:0009097">
    <property type="term" value="P:isoleucine biosynthetic process"/>
    <property type="evidence" value="ECO:0007669"/>
    <property type="project" value="UniProtKB-UniRule"/>
</dbReference>
<dbReference type="GO" id="GO:0019877">
    <property type="term" value="P:diaminopimelate biosynthetic process"/>
    <property type="evidence" value="ECO:0007669"/>
    <property type="project" value="UniProtKB-UniRule"/>
</dbReference>
<comment type="subunit">
    <text evidence="5 15">Homodimer.</text>
</comment>
<dbReference type="InterPro" id="IPR012280">
    <property type="entry name" value="Semialdhyde_DH_dimer_dom"/>
</dbReference>
<protein>
    <recommendedName>
        <fullName evidence="6 15">Aspartate-semialdehyde dehydrogenase</fullName>
        <shortName evidence="15">ASA dehydrogenase</shortName>
        <shortName evidence="15">ASADH</shortName>
        <ecNumber evidence="6 15">1.2.1.11</ecNumber>
    </recommendedName>
    <alternativeName>
        <fullName evidence="15">Aspartate-beta-semialdehyde dehydrogenase</fullName>
    </alternativeName>
</protein>
<dbReference type="RefSeq" id="WP_156203533.1">
    <property type="nucleotide sequence ID" value="NZ_CP046457.1"/>
</dbReference>
<dbReference type="UniPathway" id="UPA00050">
    <property type="reaction ID" value="UER00463"/>
</dbReference>
<dbReference type="InterPro" id="IPR036291">
    <property type="entry name" value="NAD(P)-bd_dom_sf"/>
</dbReference>
<dbReference type="InterPro" id="IPR012080">
    <property type="entry name" value="Asp_semialdehyde_DH"/>
</dbReference>
<evidence type="ECO:0000256" key="16">
    <source>
        <dbReference type="PIRSR" id="PIRSR000148-1"/>
    </source>
</evidence>
<comment type="pathway">
    <text evidence="3 15">Amino-acid biosynthesis; L-threonine biosynthesis; L-threonine from L-aspartate: step 2/5.</text>
</comment>
<feature type="binding site" evidence="15">
    <location>
        <position position="101"/>
    </location>
    <ligand>
        <name>phosphate</name>
        <dbReference type="ChEBI" id="CHEBI:43474"/>
    </ligand>
</feature>
<dbReference type="KEGG" id="salq:SYNTR_1063"/>
<evidence type="ECO:0000256" key="11">
    <source>
        <dbReference type="ARBA" id="ARBA00023002"/>
    </source>
</evidence>
<dbReference type="EMBL" id="CP046457">
    <property type="protein sequence ID" value="QGT99656.1"/>
    <property type="molecule type" value="Genomic_DNA"/>
</dbReference>
<evidence type="ECO:0000256" key="6">
    <source>
        <dbReference type="ARBA" id="ARBA00013120"/>
    </source>
</evidence>
<dbReference type="CDD" id="cd02316">
    <property type="entry name" value="VcASADH2_like_N"/>
    <property type="match status" value="1"/>
</dbReference>
<comment type="catalytic activity">
    <reaction evidence="14 15">
        <text>L-aspartate 4-semialdehyde + phosphate + NADP(+) = 4-phospho-L-aspartate + NADPH + H(+)</text>
        <dbReference type="Rhea" id="RHEA:24284"/>
        <dbReference type="ChEBI" id="CHEBI:15378"/>
        <dbReference type="ChEBI" id="CHEBI:43474"/>
        <dbReference type="ChEBI" id="CHEBI:57535"/>
        <dbReference type="ChEBI" id="CHEBI:57783"/>
        <dbReference type="ChEBI" id="CHEBI:58349"/>
        <dbReference type="ChEBI" id="CHEBI:537519"/>
        <dbReference type="EC" id="1.2.1.11"/>
    </reaction>
</comment>
<dbReference type="InterPro" id="IPR005986">
    <property type="entry name" value="Asp_semialdehyde_DH_beta"/>
</dbReference>
<evidence type="ECO:0000256" key="3">
    <source>
        <dbReference type="ARBA" id="ARBA00005097"/>
    </source>
</evidence>
<evidence type="ECO:0000256" key="2">
    <source>
        <dbReference type="ARBA" id="ARBA00005076"/>
    </source>
</evidence>
<sequence length="338" mass="37255">MADGVRLAVVGSTGAVGQEMLQILEERNIKIKDLICLADPREEGTKLKFKGETLTVKGASADSFKNADVALFAVDSNITKHLEPLAKQNNCVVIDNSSAYRLDDNVPLVVPEVNPHDIEWHKGIIANPNCSTIIMAVAINPIHKAAGLKRVVVSTYQAVSGAGVAGINELDEHVNSHLNKSEMIPQTFQYPIAFNLIPHIDVFTDNGYSKEEMKMVNETRKIMNTPELKISATAVRVPVYRSHSEAINLETEKILSVEETRRILSDSSGIIVQDDPTNNIYPMPLYTSYKDEVFIGRIRKDISSDNGLSFWVVADQIRKGAATNAVQIAEIVVDKNLY</sequence>